<dbReference type="InterPro" id="IPR016039">
    <property type="entry name" value="Thiolase-like"/>
</dbReference>
<evidence type="ECO:0000259" key="3">
    <source>
        <dbReference type="Pfam" id="PF08541"/>
    </source>
</evidence>
<keyword evidence="2" id="KW-0012">Acyltransferase</keyword>
<accession>A0ABU7SQZ0</accession>
<sequence>MTALAAVSTFTPSKRAPIGELAQWLGIDDRQLRVFRRFYGLGEVCLHPTGTLADLMLAAAGKLDALRGAEDRVRYVVQARTIEAVEPYPVSALREVCDALGLGHATAFTVTQHGCASGLLAVDLAGRLLAEDGDPDALALVFAGEKAFTPGVQLIPETSVMGEGSAAVLVRHGGPGDRMLSYATRTHGQFHSGLYLAGELAEEFRLRYFEYLAEVILAALHEAGMGLPDLDLVLPHNVNRYSWARVCRHLGFPEDRVLLANVASLGHCYSADPFINYTTAVETGRLQPGNRYLMASVGLGATFSAMVFQH</sequence>
<organism evidence="4 5">
    <name type="scientific">Plantactinospora veratri</name>
    <dbReference type="NCBI Taxonomy" id="1436122"/>
    <lineage>
        <taxon>Bacteria</taxon>
        <taxon>Bacillati</taxon>
        <taxon>Actinomycetota</taxon>
        <taxon>Actinomycetes</taxon>
        <taxon>Micromonosporales</taxon>
        <taxon>Micromonosporaceae</taxon>
        <taxon>Plantactinospora</taxon>
    </lineage>
</organism>
<keyword evidence="5" id="KW-1185">Reference proteome</keyword>
<dbReference type="PANTHER" id="PTHR34069">
    <property type="entry name" value="3-OXOACYL-[ACYL-CARRIER-PROTEIN] SYNTHASE 3"/>
    <property type="match status" value="1"/>
</dbReference>
<gene>
    <name evidence="4" type="ORF">V1634_34780</name>
</gene>
<keyword evidence="1" id="KW-0808">Transferase</keyword>
<reference evidence="4 5" key="1">
    <citation type="submission" date="2024-01" db="EMBL/GenBank/DDBJ databases">
        <title>Genome insights into Plantactinospora veratri sp. nov.</title>
        <authorList>
            <person name="Wang L."/>
        </authorList>
    </citation>
    <scope>NUCLEOTIDE SEQUENCE [LARGE SCALE GENOMIC DNA]</scope>
    <source>
        <strain evidence="4 5">NEAU-FHS4</strain>
    </source>
</reference>
<comment type="caution">
    <text evidence="4">The sequence shown here is derived from an EMBL/GenBank/DDBJ whole genome shotgun (WGS) entry which is preliminary data.</text>
</comment>
<protein>
    <submittedName>
        <fullName evidence="4">3-oxoacyl-[acyl-carrier-protein] synthase III C-terminal domain-containing protein</fullName>
    </submittedName>
</protein>
<dbReference type="Proteomes" id="UP001339911">
    <property type="component" value="Unassembled WGS sequence"/>
</dbReference>
<name>A0ABU7SQZ0_9ACTN</name>
<dbReference type="RefSeq" id="WP_331211868.1">
    <property type="nucleotide sequence ID" value="NZ_JAZGQL010000040.1"/>
</dbReference>
<dbReference type="PANTHER" id="PTHR34069:SF2">
    <property type="entry name" value="BETA-KETOACYL-[ACYL-CARRIER-PROTEIN] SYNTHASE III"/>
    <property type="match status" value="1"/>
</dbReference>
<proteinExistence type="predicted"/>
<feature type="domain" description="Beta-ketoacyl-[acyl-carrier-protein] synthase III C-terminal" evidence="3">
    <location>
        <begin position="220"/>
        <end position="309"/>
    </location>
</feature>
<evidence type="ECO:0000256" key="1">
    <source>
        <dbReference type="ARBA" id="ARBA00022679"/>
    </source>
</evidence>
<evidence type="ECO:0000313" key="4">
    <source>
        <dbReference type="EMBL" id="MEE6311987.1"/>
    </source>
</evidence>
<dbReference type="SUPFAM" id="SSF53901">
    <property type="entry name" value="Thiolase-like"/>
    <property type="match status" value="1"/>
</dbReference>
<evidence type="ECO:0000256" key="2">
    <source>
        <dbReference type="ARBA" id="ARBA00023315"/>
    </source>
</evidence>
<dbReference type="Gene3D" id="3.40.47.10">
    <property type="match status" value="2"/>
</dbReference>
<dbReference type="Pfam" id="PF08541">
    <property type="entry name" value="ACP_syn_III_C"/>
    <property type="match status" value="1"/>
</dbReference>
<dbReference type="InterPro" id="IPR013747">
    <property type="entry name" value="ACP_syn_III_C"/>
</dbReference>
<dbReference type="EMBL" id="JAZGQL010000040">
    <property type="protein sequence ID" value="MEE6311987.1"/>
    <property type="molecule type" value="Genomic_DNA"/>
</dbReference>
<evidence type="ECO:0000313" key="5">
    <source>
        <dbReference type="Proteomes" id="UP001339911"/>
    </source>
</evidence>